<dbReference type="RefSeq" id="WP_023494729.1">
    <property type="nucleotide sequence ID" value="NZ_AYLO01000062.1"/>
</dbReference>
<feature type="transmembrane region" description="Helical" evidence="1">
    <location>
        <begin position="192"/>
        <end position="213"/>
    </location>
</feature>
<reference evidence="3 4" key="1">
    <citation type="journal article" date="2013" name="Genome Announc.">
        <title>Draft Genome Sequence of the Methanotrophic Gammaproteobacterium Methyloglobulus morosus DSM 22980 Strain KoM1.</title>
        <authorList>
            <person name="Poehlein A."/>
            <person name="Deutzmann J.S."/>
            <person name="Daniel R."/>
            <person name="Simeonova D.D."/>
        </authorList>
    </citation>
    <scope>NUCLEOTIDE SEQUENCE [LARGE SCALE GENOMIC DNA]</scope>
    <source>
        <strain evidence="3 4">KoM1</strain>
    </source>
</reference>
<dbReference type="PATRIC" id="fig|1116472.3.peg.1969"/>
<keyword evidence="4" id="KW-1185">Reference proteome</keyword>
<dbReference type="eggNOG" id="COG2304">
    <property type="taxonomic scope" value="Bacteria"/>
</dbReference>
<keyword evidence="2" id="KW-0732">Signal</keyword>
<evidence type="ECO:0000313" key="3">
    <source>
        <dbReference type="EMBL" id="ESS72246.1"/>
    </source>
</evidence>
<sequence>MKINIAFFVLCSSMLGLGSAQASYLSVNDATRNDSVSRALSLDSHFDSVFDANIGSPVDNISTSFLHASVNATTGNRHSGLDWYSFTTTQSNVQAYFDIDRGMPDLDSWIKLYDSNHNLISQNDDGNVRDPGSVIGWDSFLSQVLTNPGMYYLSVGQYLWNGHGGMQSPLSRGQDYTLHVSLASIHMEPAPAAVPVPAAIWLFGSAIAGLMCFSRRKMVESFYFA</sequence>
<evidence type="ECO:0000256" key="1">
    <source>
        <dbReference type="SAM" id="Phobius"/>
    </source>
</evidence>
<dbReference type="EMBL" id="AYLO01000062">
    <property type="protein sequence ID" value="ESS72246.1"/>
    <property type="molecule type" value="Genomic_DNA"/>
</dbReference>
<organism evidence="3 4">
    <name type="scientific">Methyloglobulus morosus KoM1</name>
    <dbReference type="NCBI Taxonomy" id="1116472"/>
    <lineage>
        <taxon>Bacteria</taxon>
        <taxon>Pseudomonadati</taxon>
        <taxon>Pseudomonadota</taxon>
        <taxon>Gammaproteobacteria</taxon>
        <taxon>Methylococcales</taxon>
        <taxon>Methylococcaceae</taxon>
        <taxon>Methyloglobulus</taxon>
    </lineage>
</organism>
<keyword evidence="1" id="KW-0472">Membrane</keyword>
<keyword evidence="1" id="KW-1133">Transmembrane helix</keyword>
<comment type="caution">
    <text evidence="3">The sequence shown here is derived from an EMBL/GenBank/DDBJ whole genome shotgun (WGS) entry which is preliminary data.</text>
</comment>
<protein>
    <submittedName>
        <fullName evidence="3">Uncharacterized protein</fullName>
    </submittedName>
</protein>
<dbReference type="AlphaFoldDB" id="V5DY49"/>
<evidence type="ECO:0000313" key="4">
    <source>
        <dbReference type="Proteomes" id="UP000017842"/>
    </source>
</evidence>
<dbReference type="NCBIfam" id="NF038127">
    <property type="entry name" value="FDP_fam"/>
    <property type="match status" value="1"/>
</dbReference>
<evidence type="ECO:0000256" key="2">
    <source>
        <dbReference type="SAM" id="SignalP"/>
    </source>
</evidence>
<dbReference type="OrthoDB" id="8775303at2"/>
<name>V5DY49_9GAMM</name>
<feature type="signal peptide" evidence="2">
    <location>
        <begin position="1"/>
        <end position="22"/>
    </location>
</feature>
<keyword evidence="1" id="KW-0812">Transmembrane</keyword>
<proteinExistence type="predicted"/>
<dbReference type="STRING" id="1116472.MGMO_64c00080"/>
<dbReference type="Proteomes" id="UP000017842">
    <property type="component" value="Unassembled WGS sequence"/>
</dbReference>
<accession>V5DY49</accession>
<gene>
    <name evidence="3" type="ORF">MGMO_64c00080</name>
</gene>
<dbReference type="Gene3D" id="2.60.120.380">
    <property type="match status" value="1"/>
</dbReference>
<feature type="chain" id="PRO_5004732093" evidence="2">
    <location>
        <begin position="23"/>
        <end position="225"/>
    </location>
</feature>